<reference evidence="14" key="1">
    <citation type="journal article" date="2022" name="Res Sq">
        <title>Evolution of multicellular longitudinally dividing oral cavity symbionts (Neisseriaceae).</title>
        <authorList>
            <person name="Nyongesa S."/>
            <person name="Weber P."/>
            <person name="Bernet E."/>
            <person name="Pullido F."/>
            <person name="Nieckarz M."/>
            <person name="Delaby M."/>
            <person name="Nieves C."/>
            <person name="Viehboeck T."/>
            <person name="Krause N."/>
            <person name="Rivera-Millot A."/>
            <person name="Nakamura A."/>
            <person name="Vischer N."/>
            <person name="VanNieuwenhze M."/>
            <person name="Brun Y."/>
            <person name="Cava F."/>
            <person name="Bulgheresi S."/>
            <person name="Veyrier F."/>
        </authorList>
    </citation>
    <scope>NUCLEOTIDE SEQUENCE</scope>
    <source>
        <strain evidence="14">17694</strain>
    </source>
</reference>
<comment type="similarity">
    <text evidence="12">Belongs to the glycosyltransferase 51 family.</text>
</comment>
<keyword evidence="2 12" id="KW-1003">Cell membrane</keyword>
<dbReference type="SUPFAM" id="SSF53955">
    <property type="entry name" value="Lysozyme-like"/>
    <property type="match status" value="1"/>
</dbReference>
<dbReference type="GO" id="GO:0071555">
    <property type="term" value="P:cell wall organization"/>
    <property type="evidence" value="ECO:0007669"/>
    <property type="project" value="UniProtKB-KW"/>
</dbReference>
<keyword evidence="6 12" id="KW-0812">Transmembrane</keyword>
<dbReference type="PANTHER" id="PTHR30400">
    <property type="entry name" value="MONOFUNCTIONAL BIOSYNTHETIC PEPTIDOGLYCAN TRANSGLYCOSYLASE"/>
    <property type="match status" value="1"/>
</dbReference>
<comment type="catalytic activity">
    <reaction evidence="12">
        <text>[GlcNAc-(1-&gt;4)-Mur2Ac(oyl-L-Ala-gamma-D-Glu-L-Lys-D-Ala-D-Ala)](n)-di-trans,octa-cis-undecaprenyl diphosphate + beta-D-GlcNAc-(1-&gt;4)-Mur2Ac(oyl-L-Ala-gamma-D-Glu-L-Lys-D-Ala-D-Ala)-di-trans,octa-cis-undecaprenyl diphosphate = [GlcNAc-(1-&gt;4)-Mur2Ac(oyl-L-Ala-gamma-D-Glu-L-Lys-D-Ala-D-Ala)](n+1)-di-trans,octa-cis-undecaprenyl diphosphate + di-trans,octa-cis-undecaprenyl diphosphate + H(+)</text>
        <dbReference type="Rhea" id="RHEA:23708"/>
        <dbReference type="Rhea" id="RHEA-COMP:9602"/>
        <dbReference type="Rhea" id="RHEA-COMP:9603"/>
        <dbReference type="ChEBI" id="CHEBI:15378"/>
        <dbReference type="ChEBI" id="CHEBI:58405"/>
        <dbReference type="ChEBI" id="CHEBI:60033"/>
        <dbReference type="ChEBI" id="CHEBI:78435"/>
        <dbReference type="EC" id="2.4.99.28"/>
    </reaction>
</comment>
<evidence type="ECO:0000313" key="14">
    <source>
        <dbReference type="EMBL" id="UOP05711.2"/>
    </source>
</evidence>
<comment type="function">
    <text evidence="12">Peptidoglycan polymerase that catalyzes glycan chain elongation from lipid-linked precursors.</text>
</comment>
<dbReference type="Gene3D" id="1.10.3810.10">
    <property type="entry name" value="Biosynthetic peptidoglycan transglycosylase-like"/>
    <property type="match status" value="1"/>
</dbReference>
<evidence type="ECO:0000256" key="1">
    <source>
        <dbReference type="ARBA" id="ARBA00004377"/>
    </source>
</evidence>
<keyword evidence="10 12" id="KW-0472">Membrane</keyword>
<keyword evidence="3 12" id="KW-0997">Cell inner membrane</keyword>
<organism evidence="14 15">
    <name type="scientific">Conchiformibius kuhniae</name>
    <dbReference type="NCBI Taxonomy" id="211502"/>
    <lineage>
        <taxon>Bacteria</taxon>
        <taxon>Pseudomonadati</taxon>
        <taxon>Pseudomonadota</taxon>
        <taxon>Betaproteobacteria</taxon>
        <taxon>Neisseriales</taxon>
        <taxon>Neisseriaceae</taxon>
        <taxon>Conchiformibius</taxon>
    </lineage>
</organism>
<keyword evidence="8 12" id="KW-0573">Peptidoglycan synthesis</keyword>
<keyword evidence="5 12" id="KW-0808">Transferase</keyword>
<gene>
    <name evidence="12 14" type="primary">mtgA</name>
    <name evidence="14" type="ORF">LVJ77_11135</name>
</gene>
<dbReference type="InterPro" id="IPR023346">
    <property type="entry name" value="Lysozyme-like_dom_sf"/>
</dbReference>
<dbReference type="GO" id="GO:0009252">
    <property type="term" value="P:peptidoglycan biosynthetic process"/>
    <property type="evidence" value="ECO:0007669"/>
    <property type="project" value="UniProtKB-UniRule"/>
</dbReference>
<dbReference type="GO" id="GO:0008360">
    <property type="term" value="P:regulation of cell shape"/>
    <property type="evidence" value="ECO:0007669"/>
    <property type="project" value="UniProtKB-KW"/>
</dbReference>
<evidence type="ECO:0000256" key="2">
    <source>
        <dbReference type="ARBA" id="ARBA00022475"/>
    </source>
</evidence>
<keyword evidence="9 12" id="KW-1133">Transmembrane helix</keyword>
<dbReference type="EMBL" id="CP091521">
    <property type="protein sequence ID" value="UOP05711.2"/>
    <property type="molecule type" value="Genomic_DNA"/>
</dbReference>
<feature type="domain" description="Glycosyl transferase family 51" evidence="13">
    <location>
        <begin position="57"/>
        <end position="221"/>
    </location>
</feature>
<evidence type="ECO:0000256" key="7">
    <source>
        <dbReference type="ARBA" id="ARBA00022960"/>
    </source>
</evidence>
<dbReference type="PANTHER" id="PTHR30400:SF0">
    <property type="entry name" value="BIOSYNTHETIC PEPTIDOGLYCAN TRANSGLYCOSYLASE"/>
    <property type="match status" value="1"/>
</dbReference>
<evidence type="ECO:0000259" key="13">
    <source>
        <dbReference type="Pfam" id="PF00912"/>
    </source>
</evidence>
<comment type="pathway">
    <text evidence="12">Cell wall biogenesis; peptidoglycan biosynthesis.</text>
</comment>
<proteinExistence type="inferred from homology"/>
<evidence type="ECO:0000256" key="8">
    <source>
        <dbReference type="ARBA" id="ARBA00022984"/>
    </source>
</evidence>
<evidence type="ECO:0000313" key="15">
    <source>
        <dbReference type="Proteomes" id="UP000831534"/>
    </source>
</evidence>
<evidence type="ECO:0000256" key="11">
    <source>
        <dbReference type="ARBA" id="ARBA00023316"/>
    </source>
</evidence>
<evidence type="ECO:0000256" key="6">
    <source>
        <dbReference type="ARBA" id="ARBA00022692"/>
    </source>
</evidence>
<dbReference type="GO" id="GO:0008955">
    <property type="term" value="F:peptidoglycan glycosyltransferase activity"/>
    <property type="evidence" value="ECO:0007669"/>
    <property type="project" value="UniProtKB-UniRule"/>
</dbReference>
<dbReference type="AlphaFoldDB" id="A0A8T9MX49"/>
<dbReference type="InterPro" id="IPR011812">
    <property type="entry name" value="Pep_trsgly"/>
</dbReference>
<dbReference type="EC" id="2.4.99.28" evidence="12"/>
<keyword evidence="7 12" id="KW-0133">Cell shape</keyword>
<evidence type="ECO:0000256" key="10">
    <source>
        <dbReference type="ARBA" id="ARBA00023136"/>
    </source>
</evidence>
<dbReference type="Proteomes" id="UP000831534">
    <property type="component" value="Chromosome"/>
</dbReference>
<reference evidence="14" key="2">
    <citation type="submission" date="2024-09" db="EMBL/GenBank/DDBJ databases">
        <authorList>
            <person name="Veyrier F.J."/>
        </authorList>
    </citation>
    <scope>NUCLEOTIDE SEQUENCE</scope>
    <source>
        <strain evidence="14">17694</strain>
    </source>
</reference>
<dbReference type="Pfam" id="PF00912">
    <property type="entry name" value="Transgly"/>
    <property type="match status" value="1"/>
</dbReference>
<comment type="subcellular location">
    <subcellularLocation>
        <location evidence="1 12">Cell inner membrane</location>
        <topology evidence="1 12">Single-pass membrane protein</topology>
    </subcellularLocation>
</comment>
<dbReference type="HAMAP" id="MF_00766">
    <property type="entry name" value="PGT_MtgA"/>
    <property type="match status" value="1"/>
</dbReference>
<evidence type="ECO:0000256" key="5">
    <source>
        <dbReference type="ARBA" id="ARBA00022679"/>
    </source>
</evidence>
<keyword evidence="11 12" id="KW-0961">Cell wall biogenesis/degradation</keyword>
<dbReference type="InterPro" id="IPR001264">
    <property type="entry name" value="Glyco_trans_51"/>
</dbReference>
<evidence type="ECO:0000256" key="3">
    <source>
        <dbReference type="ARBA" id="ARBA00022519"/>
    </source>
</evidence>
<keyword evidence="15" id="KW-1185">Reference proteome</keyword>
<dbReference type="NCBIfam" id="TIGR02070">
    <property type="entry name" value="mono_pep_trsgly"/>
    <property type="match status" value="1"/>
</dbReference>
<dbReference type="GO" id="GO:0009274">
    <property type="term" value="C:peptidoglycan-based cell wall"/>
    <property type="evidence" value="ECO:0007669"/>
    <property type="project" value="InterPro"/>
</dbReference>
<keyword evidence="4 12" id="KW-0328">Glycosyltransferase</keyword>
<dbReference type="GO" id="GO:0016763">
    <property type="term" value="F:pentosyltransferase activity"/>
    <property type="evidence" value="ECO:0007669"/>
    <property type="project" value="InterPro"/>
</dbReference>
<protein>
    <recommendedName>
        <fullName evidence="12">Biosynthetic peptidoglycan transglycosylase</fullName>
        <ecNumber evidence="12">2.4.99.28</ecNumber>
    </recommendedName>
    <alternativeName>
        <fullName evidence="12">Glycan polymerase</fullName>
    </alternativeName>
    <alternativeName>
        <fullName evidence="12">Peptidoglycan glycosyltransferase MtgA</fullName>
        <shortName evidence="12">PGT</shortName>
    </alternativeName>
</protein>
<dbReference type="RefSeq" id="WP_027009369.1">
    <property type="nucleotide sequence ID" value="NZ_CP091521.1"/>
</dbReference>
<evidence type="ECO:0000256" key="12">
    <source>
        <dbReference type="HAMAP-Rule" id="MF_00766"/>
    </source>
</evidence>
<dbReference type="GO" id="GO:0005886">
    <property type="term" value="C:plasma membrane"/>
    <property type="evidence" value="ECO:0007669"/>
    <property type="project" value="UniProtKB-SubCell"/>
</dbReference>
<accession>A0A8T9MX49</accession>
<name>A0A8T9MX49_9NEIS</name>
<evidence type="ECO:0000256" key="4">
    <source>
        <dbReference type="ARBA" id="ARBA00022676"/>
    </source>
</evidence>
<dbReference type="InterPro" id="IPR036950">
    <property type="entry name" value="PBP_transglycosylase"/>
</dbReference>
<evidence type="ECO:0000256" key="9">
    <source>
        <dbReference type="ARBA" id="ARBA00022989"/>
    </source>
</evidence>
<sequence>MKYIVYLLLLPVFALLTFNMYAYGSIIGLRVLAPADTAFMRNRMAQLADSKPEVKLDYRWVDYEHISPHLKKALIASEDAHFAKHQGFDLAGIRAAAERNRQNGEIRAGGSTISQQLAKNLFLNEQRSYWRKAEEAAITAMLESATDKRRIYTLYLNSIEWGYGIYGAEAAAQHFYGIPAARLDRRQAAQLAARVSAPLRYADRPHDARLQRKSAVILKRMDSAALPD</sequence>
<dbReference type="KEGG" id="ckh:LVJ77_11135"/>